<keyword evidence="4" id="KW-0966">Cell projection</keyword>
<evidence type="ECO:0000259" key="8">
    <source>
        <dbReference type="Pfam" id="PF13870"/>
    </source>
</evidence>
<proteinExistence type="inferred from homology"/>
<evidence type="ECO:0000256" key="2">
    <source>
        <dbReference type="ARBA" id="ARBA00022794"/>
    </source>
</evidence>
<evidence type="ECO:0000256" key="5">
    <source>
        <dbReference type="ARBA" id="ARBA00044506"/>
    </source>
</evidence>
<feature type="domain" description="CCDC113/CCDC96 coiled-coil" evidence="8">
    <location>
        <begin position="169"/>
        <end position="337"/>
    </location>
</feature>
<keyword evidence="3 7" id="KW-0175">Coiled coil</keyword>
<dbReference type="Pfam" id="PF13870">
    <property type="entry name" value="CCDC113_CCDC96_CC"/>
    <property type="match status" value="1"/>
</dbReference>
<keyword evidence="10" id="KW-1185">Reference proteome</keyword>
<dbReference type="PANTHER" id="PTHR15654">
    <property type="entry name" value="COILED-COIL DOMAIN-CONTAINING PROTEIN 113-RELATED"/>
    <property type="match status" value="1"/>
</dbReference>
<organism evidence="9 10">
    <name type="scientific">Grus japonensis</name>
    <name type="common">Japanese crane</name>
    <name type="synonym">Red-crowned crane</name>
    <dbReference type="NCBI Taxonomy" id="30415"/>
    <lineage>
        <taxon>Eukaryota</taxon>
        <taxon>Metazoa</taxon>
        <taxon>Chordata</taxon>
        <taxon>Craniata</taxon>
        <taxon>Vertebrata</taxon>
        <taxon>Euteleostomi</taxon>
        <taxon>Archelosauria</taxon>
        <taxon>Archosauria</taxon>
        <taxon>Dinosauria</taxon>
        <taxon>Saurischia</taxon>
        <taxon>Theropoda</taxon>
        <taxon>Coelurosauria</taxon>
        <taxon>Aves</taxon>
        <taxon>Neognathae</taxon>
        <taxon>Neoaves</taxon>
        <taxon>Gruiformes</taxon>
        <taxon>Gruidae</taxon>
        <taxon>Grus</taxon>
    </lineage>
</organism>
<reference evidence="9 10" key="1">
    <citation type="submission" date="2024-06" db="EMBL/GenBank/DDBJ databases">
        <title>The draft genome of Grus japonensis, version 3.</title>
        <authorList>
            <person name="Nabeshima K."/>
            <person name="Suzuki S."/>
            <person name="Onuma M."/>
        </authorList>
    </citation>
    <scope>NUCLEOTIDE SEQUENCE [LARGE SCALE GENOMIC DNA]</scope>
    <source>
        <strain evidence="9 10">451A</strain>
    </source>
</reference>
<feature type="coiled-coil region" evidence="7">
    <location>
        <begin position="82"/>
        <end position="127"/>
    </location>
</feature>
<dbReference type="GO" id="GO:0030030">
    <property type="term" value="P:cell projection organization"/>
    <property type="evidence" value="ECO:0007669"/>
    <property type="project" value="UniProtKB-KW"/>
</dbReference>
<evidence type="ECO:0000256" key="7">
    <source>
        <dbReference type="SAM" id="Coils"/>
    </source>
</evidence>
<gene>
    <name evidence="9" type="ORF">GRJ2_002042700</name>
</gene>
<dbReference type="InterPro" id="IPR025254">
    <property type="entry name" value="CCDC113/CCDC96_CC"/>
</dbReference>
<dbReference type="InterPro" id="IPR051885">
    <property type="entry name" value="CC_CF"/>
</dbReference>
<evidence type="ECO:0000256" key="1">
    <source>
        <dbReference type="ARBA" id="ARBA00004138"/>
    </source>
</evidence>
<comment type="subcellular location">
    <subcellularLocation>
        <location evidence="1">Cell projection</location>
        <location evidence="1">Cilium</location>
    </subcellularLocation>
</comment>
<name>A0ABC9XFB3_GRUJA</name>
<evidence type="ECO:0000313" key="10">
    <source>
        <dbReference type="Proteomes" id="UP001623348"/>
    </source>
</evidence>
<dbReference type="Proteomes" id="UP001623348">
    <property type="component" value="Unassembled WGS sequence"/>
</dbReference>
<evidence type="ECO:0000256" key="3">
    <source>
        <dbReference type="ARBA" id="ARBA00023054"/>
    </source>
</evidence>
<feature type="coiled-coil region" evidence="7">
    <location>
        <begin position="210"/>
        <end position="237"/>
    </location>
</feature>
<dbReference type="AlphaFoldDB" id="A0ABC9XFB3"/>
<comment type="caution">
    <text evidence="9">The sequence shown here is derived from an EMBL/GenBank/DDBJ whole genome shotgun (WGS) entry which is preliminary data.</text>
</comment>
<evidence type="ECO:0000313" key="9">
    <source>
        <dbReference type="EMBL" id="GAB0195774.1"/>
    </source>
</evidence>
<accession>A0ABC9XFB3</accession>
<protein>
    <recommendedName>
        <fullName evidence="6">Cilia- and flagella-associated protein 263</fullName>
    </recommendedName>
</protein>
<keyword evidence="2" id="KW-0970">Cilium biogenesis/degradation</keyword>
<dbReference type="GO" id="GO:0005929">
    <property type="term" value="C:cilium"/>
    <property type="evidence" value="ECO:0007669"/>
    <property type="project" value="UniProtKB-SubCell"/>
</dbReference>
<dbReference type="PANTHER" id="PTHR15654:SF2">
    <property type="entry name" value="COILED-COIL DOMAIN-CONTAINING PROTEIN 113"/>
    <property type="match status" value="1"/>
</dbReference>
<comment type="similarity">
    <text evidence="5">Belongs to the CFAP263 family.</text>
</comment>
<feature type="coiled-coil region" evidence="7">
    <location>
        <begin position="266"/>
        <end position="303"/>
    </location>
</feature>
<dbReference type="EMBL" id="BAAFJT010000013">
    <property type="protein sequence ID" value="GAB0195774.1"/>
    <property type="molecule type" value="Genomic_DNA"/>
</dbReference>
<evidence type="ECO:0000256" key="4">
    <source>
        <dbReference type="ARBA" id="ARBA00023273"/>
    </source>
</evidence>
<evidence type="ECO:0000256" key="6">
    <source>
        <dbReference type="ARBA" id="ARBA00044798"/>
    </source>
</evidence>
<dbReference type="SUPFAM" id="SSF46579">
    <property type="entry name" value="Prefoldin"/>
    <property type="match status" value="1"/>
</dbReference>
<sequence length="414" mass="47644">MAERGLAALPLPQLRAQLREARHANALLQTEVEMFEKWYRKMEPCGPSLRLLSETHGAPPELMQTRGRYKSKSHGATDYFVGLTVEQKYELAERELTELRDEIQRMNEDSEQTLKNLEAVIEEAEVWWTDVKKAISDFEKDIISTTSSKKGNIVASEKLLRYMEEKNRQRDLLREKLRLKNYLLKGYKKKLQQQLTQKEQTGEILCEVHLQQLQVRNAQYQEKIDEKNQELLQLKLTSGKTVQVLNLYKRKLQDAMEMSMSLMKDISQRKELLEKMEREAALVEEQRAKAESVNRQLRKQLSDCSVPPVLSYVQKKMAVTDLRNSLKAWERKVAVAEVSKTGLGVQEPVCQLGAGSWWSCVCACPPAAIVGTGVLAPDPPESRVRVLMRQFHWCLAEPEAFPVYRAVIAPYPED</sequence>